<dbReference type="OrthoDB" id="5377009at2759"/>
<keyword evidence="4" id="KW-1185">Reference proteome</keyword>
<accession>A0A1L9SME2</accession>
<reference evidence="4" key="1">
    <citation type="journal article" date="2017" name="Genome Biol.">
        <title>Comparative genomics reveals high biological diversity and specific adaptations in the industrially and medically important fungal genus Aspergillus.</title>
        <authorList>
            <person name="de Vries R.P."/>
            <person name="Riley R."/>
            <person name="Wiebenga A."/>
            <person name="Aguilar-Osorio G."/>
            <person name="Amillis S."/>
            <person name="Uchima C.A."/>
            <person name="Anderluh G."/>
            <person name="Asadollahi M."/>
            <person name="Askin M."/>
            <person name="Barry K."/>
            <person name="Battaglia E."/>
            <person name="Bayram O."/>
            <person name="Benocci T."/>
            <person name="Braus-Stromeyer S.A."/>
            <person name="Caldana C."/>
            <person name="Canovas D."/>
            <person name="Cerqueira G.C."/>
            <person name="Chen F."/>
            <person name="Chen W."/>
            <person name="Choi C."/>
            <person name="Clum A."/>
            <person name="Dos Santos R.A."/>
            <person name="Damasio A.R."/>
            <person name="Diallinas G."/>
            <person name="Emri T."/>
            <person name="Fekete E."/>
            <person name="Flipphi M."/>
            <person name="Freyberg S."/>
            <person name="Gallo A."/>
            <person name="Gournas C."/>
            <person name="Habgood R."/>
            <person name="Hainaut M."/>
            <person name="Harispe M.L."/>
            <person name="Henrissat B."/>
            <person name="Hilden K.S."/>
            <person name="Hope R."/>
            <person name="Hossain A."/>
            <person name="Karabika E."/>
            <person name="Karaffa L."/>
            <person name="Karanyi Z."/>
            <person name="Krasevec N."/>
            <person name="Kuo A."/>
            <person name="Kusch H."/>
            <person name="LaButti K."/>
            <person name="Lagendijk E.L."/>
            <person name="Lapidus A."/>
            <person name="Levasseur A."/>
            <person name="Lindquist E."/>
            <person name="Lipzen A."/>
            <person name="Logrieco A.F."/>
            <person name="MacCabe A."/>
            <person name="Maekelae M.R."/>
            <person name="Malavazi I."/>
            <person name="Melin P."/>
            <person name="Meyer V."/>
            <person name="Mielnichuk N."/>
            <person name="Miskei M."/>
            <person name="Molnar A.P."/>
            <person name="Mule G."/>
            <person name="Ngan C.Y."/>
            <person name="Orejas M."/>
            <person name="Orosz E."/>
            <person name="Ouedraogo J.P."/>
            <person name="Overkamp K.M."/>
            <person name="Park H.-S."/>
            <person name="Perrone G."/>
            <person name="Piumi F."/>
            <person name="Punt P.J."/>
            <person name="Ram A.F."/>
            <person name="Ramon A."/>
            <person name="Rauscher S."/>
            <person name="Record E."/>
            <person name="Riano-Pachon D.M."/>
            <person name="Robert V."/>
            <person name="Roehrig J."/>
            <person name="Ruller R."/>
            <person name="Salamov A."/>
            <person name="Salih N.S."/>
            <person name="Samson R.A."/>
            <person name="Sandor E."/>
            <person name="Sanguinetti M."/>
            <person name="Schuetze T."/>
            <person name="Sepcic K."/>
            <person name="Shelest E."/>
            <person name="Sherlock G."/>
            <person name="Sophianopoulou V."/>
            <person name="Squina F.M."/>
            <person name="Sun H."/>
            <person name="Susca A."/>
            <person name="Todd R.B."/>
            <person name="Tsang A."/>
            <person name="Unkles S.E."/>
            <person name="van de Wiele N."/>
            <person name="van Rossen-Uffink D."/>
            <person name="Oliveira J.V."/>
            <person name="Vesth T.C."/>
            <person name="Visser J."/>
            <person name="Yu J.-H."/>
            <person name="Zhou M."/>
            <person name="Andersen M.R."/>
            <person name="Archer D.B."/>
            <person name="Baker S.E."/>
            <person name="Benoit I."/>
            <person name="Brakhage A.A."/>
            <person name="Braus G.H."/>
            <person name="Fischer R."/>
            <person name="Frisvad J.C."/>
            <person name="Goldman G.H."/>
            <person name="Houbraken J."/>
            <person name="Oakley B."/>
            <person name="Pocsi I."/>
            <person name="Scazzocchio C."/>
            <person name="Seiboth B."/>
            <person name="vanKuyk P.A."/>
            <person name="Wortman J."/>
            <person name="Dyer P.S."/>
            <person name="Grigoriev I.V."/>
        </authorList>
    </citation>
    <scope>NUCLEOTIDE SEQUENCE [LARGE SCALE GENOMIC DNA]</scope>
    <source>
        <strain evidence="4">CBS 506.65</strain>
    </source>
</reference>
<name>A0A1L9SME2_9EURO</name>
<dbReference type="AlphaFoldDB" id="A0A1L9SME2"/>
<proteinExistence type="predicted"/>
<keyword evidence="1" id="KW-0175">Coiled coil</keyword>
<feature type="coiled-coil region" evidence="1">
    <location>
        <begin position="216"/>
        <end position="309"/>
    </location>
</feature>
<evidence type="ECO:0000313" key="3">
    <source>
        <dbReference type="EMBL" id="OJJ48283.1"/>
    </source>
</evidence>
<feature type="region of interest" description="Disordered" evidence="2">
    <location>
        <begin position="321"/>
        <end position="363"/>
    </location>
</feature>
<sequence length="495" mass="53420">MPENCPPPASAPSSPTRFSVLPRDQPPPRPYDDHRPGIAHGPNIPSPLLEKKPAFHPPSHRRANTELISRPLPPRGGTGTGTGTFGRDTDNQGRPLADNPAKKKLEEGAKFLADWFHGKSEPVSLAVSGNTAKRNSRELFGFQNNSTASMTRSQKRMTPTSPLKQVTSSTNRFSFFGLRKQDDGRTELPEPANDEFLNLDIPTALYPANMGEMSSEDALEALCSNAEDLVRRLQAAYKARTFALHEALAEKNEKQEEIEGTRTRVGHLKVQLDGMAAKVLEQEKAMATLAEELKQEQALRQTEEEARKRSIMLVTPSYSDAGSDLGAELQTPKRSVKRSSAGTFTSDSGFESGDESLAGSSIFSGREGLESPISTITSLSPNISQVALSSLSTPPEPRTQKEVKVVTATVAMPAAAAAPPVRQSTYDKVIRGLTSSNFTTSLMGGGSSSKCNICHGVPASEAWSVMGVLKEENRGLKERLGELENIIDDCLGLVA</sequence>
<feature type="compositionally biased region" description="Pro residues" evidence="2">
    <location>
        <begin position="1"/>
        <end position="10"/>
    </location>
</feature>
<feature type="region of interest" description="Disordered" evidence="2">
    <location>
        <begin position="1"/>
        <end position="101"/>
    </location>
</feature>
<protein>
    <submittedName>
        <fullName evidence="3">Uncharacterized protein</fullName>
    </submittedName>
</protein>
<evidence type="ECO:0000313" key="4">
    <source>
        <dbReference type="Proteomes" id="UP000184188"/>
    </source>
</evidence>
<organism evidence="3 4">
    <name type="scientific">Penicilliopsis zonata CBS 506.65</name>
    <dbReference type="NCBI Taxonomy" id="1073090"/>
    <lineage>
        <taxon>Eukaryota</taxon>
        <taxon>Fungi</taxon>
        <taxon>Dikarya</taxon>
        <taxon>Ascomycota</taxon>
        <taxon>Pezizomycotina</taxon>
        <taxon>Eurotiomycetes</taxon>
        <taxon>Eurotiomycetidae</taxon>
        <taxon>Eurotiales</taxon>
        <taxon>Aspergillaceae</taxon>
        <taxon>Penicilliopsis</taxon>
    </lineage>
</organism>
<gene>
    <name evidence="3" type="ORF">ASPZODRAFT_158037</name>
</gene>
<dbReference type="Proteomes" id="UP000184188">
    <property type="component" value="Unassembled WGS sequence"/>
</dbReference>
<evidence type="ECO:0000256" key="2">
    <source>
        <dbReference type="SAM" id="MobiDB-lite"/>
    </source>
</evidence>
<dbReference type="EMBL" id="KV878339">
    <property type="protein sequence ID" value="OJJ48283.1"/>
    <property type="molecule type" value="Genomic_DNA"/>
</dbReference>
<dbReference type="GeneID" id="34612803"/>
<dbReference type="RefSeq" id="XP_022582793.1">
    <property type="nucleotide sequence ID" value="XM_022726339.1"/>
</dbReference>
<feature type="compositionally biased region" description="Polar residues" evidence="2">
    <location>
        <begin position="338"/>
        <end position="349"/>
    </location>
</feature>
<dbReference type="STRING" id="1073090.A0A1L9SME2"/>
<dbReference type="VEuPathDB" id="FungiDB:ASPZODRAFT_158037"/>
<evidence type="ECO:0000256" key="1">
    <source>
        <dbReference type="SAM" id="Coils"/>
    </source>
</evidence>